<evidence type="ECO:0000259" key="6">
    <source>
        <dbReference type="Pfam" id="PF06305"/>
    </source>
</evidence>
<dbReference type="GO" id="GO:0005886">
    <property type="term" value="C:plasma membrane"/>
    <property type="evidence" value="ECO:0007669"/>
    <property type="project" value="InterPro"/>
</dbReference>
<feature type="transmembrane region" description="Helical" evidence="5">
    <location>
        <begin position="61"/>
        <end position="84"/>
    </location>
</feature>
<evidence type="ECO:0000256" key="2">
    <source>
        <dbReference type="ARBA" id="ARBA00022692"/>
    </source>
</evidence>
<dbReference type="InterPro" id="IPR010445">
    <property type="entry name" value="LapA_dom"/>
</dbReference>
<protein>
    <recommendedName>
        <fullName evidence="6">Lipopolysaccharide assembly protein A domain-containing protein</fullName>
    </recommendedName>
</protein>
<proteinExistence type="predicted"/>
<feature type="domain" description="Lipopolysaccharide assembly protein A" evidence="6">
    <location>
        <begin position="42"/>
        <end position="92"/>
    </location>
</feature>
<dbReference type="RefSeq" id="WP_083174214.1">
    <property type="nucleotide sequence ID" value="NZ_AP022619.1"/>
</dbReference>
<keyword evidence="2 5" id="KW-0812">Transmembrane</keyword>
<accession>A0A1X0I546</accession>
<dbReference type="EMBL" id="MVIE01000038">
    <property type="protein sequence ID" value="ORB35323.1"/>
    <property type="molecule type" value="Genomic_DNA"/>
</dbReference>
<feature type="transmembrane region" description="Helical" evidence="5">
    <location>
        <begin position="21"/>
        <end position="41"/>
    </location>
</feature>
<keyword evidence="3 5" id="KW-1133">Transmembrane helix</keyword>
<reference evidence="7 8" key="1">
    <citation type="submission" date="2017-02" db="EMBL/GenBank/DDBJ databases">
        <title>The new phylogeny of genus Mycobacterium.</title>
        <authorList>
            <person name="Tortoli E."/>
            <person name="Trovato A."/>
            <person name="Cirillo D.M."/>
        </authorList>
    </citation>
    <scope>NUCLEOTIDE SEQUENCE [LARGE SCALE GENOMIC DNA]</scope>
    <source>
        <strain evidence="7 8">DSM 45000</strain>
    </source>
</reference>
<dbReference type="Proteomes" id="UP000192513">
    <property type="component" value="Unassembled WGS sequence"/>
</dbReference>
<dbReference type="STRING" id="590652.BST39_22745"/>
<evidence type="ECO:0000256" key="3">
    <source>
        <dbReference type="ARBA" id="ARBA00022989"/>
    </source>
</evidence>
<evidence type="ECO:0000256" key="1">
    <source>
        <dbReference type="ARBA" id="ARBA00022475"/>
    </source>
</evidence>
<comment type="caution">
    <text evidence="7">The sequence shown here is derived from an EMBL/GenBank/DDBJ whole genome shotgun (WGS) entry which is preliminary data.</text>
</comment>
<keyword evidence="4 5" id="KW-0472">Membrane</keyword>
<dbReference type="Pfam" id="PF06305">
    <property type="entry name" value="LapA_dom"/>
    <property type="match status" value="1"/>
</dbReference>
<name>A0A1X0I546_9MYCO</name>
<dbReference type="AlphaFoldDB" id="A0A1X0I546"/>
<sequence>MSIESHVPPEQSSRSFTRLAAAWWALVVGLVILIVLLIFVAQNTESVTTHFLGFHWNLSVGVGYLLAAVAGATTTVLVGAARMIQLRRSAKKDLRPL</sequence>
<keyword evidence="8" id="KW-1185">Reference proteome</keyword>
<evidence type="ECO:0000256" key="5">
    <source>
        <dbReference type="SAM" id="Phobius"/>
    </source>
</evidence>
<keyword evidence="1" id="KW-1003">Cell membrane</keyword>
<gene>
    <name evidence="7" type="ORF">BST39_22745</name>
</gene>
<evidence type="ECO:0000256" key="4">
    <source>
        <dbReference type="ARBA" id="ARBA00023136"/>
    </source>
</evidence>
<evidence type="ECO:0000313" key="7">
    <source>
        <dbReference type="EMBL" id="ORB35323.1"/>
    </source>
</evidence>
<evidence type="ECO:0000313" key="8">
    <source>
        <dbReference type="Proteomes" id="UP000192513"/>
    </source>
</evidence>
<organism evidence="7 8">
    <name type="scientific">Mycobacterium paraseoulense</name>
    <dbReference type="NCBI Taxonomy" id="590652"/>
    <lineage>
        <taxon>Bacteria</taxon>
        <taxon>Bacillati</taxon>
        <taxon>Actinomycetota</taxon>
        <taxon>Actinomycetes</taxon>
        <taxon>Mycobacteriales</taxon>
        <taxon>Mycobacteriaceae</taxon>
        <taxon>Mycobacterium</taxon>
    </lineage>
</organism>